<feature type="coiled-coil region" evidence="1">
    <location>
        <begin position="40"/>
        <end position="74"/>
    </location>
</feature>
<dbReference type="Pfam" id="PF02195">
    <property type="entry name" value="ParB_N"/>
    <property type="match status" value="1"/>
</dbReference>
<dbReference type="SUPFAM" id="SSF110849">
    <property type="entry name" value="ParB/Sulfiredoxin"/>
    <property type="match status" value="1"/>
</dbReference>
<accession>A0A158KZJ2</accession>
<feature type="domain" description="ParB-like N-terminal" evidence="3">
    <location>
        <begin position="82"/>
        <end position="172"/>
    </location>
</feature>
<dbReference type="InterPro" id="IPR003115">
    <property type="entry name" value="ParB_N"/>
</dbReference>
<evidence type="ECO:0000313" key="5">
    <source>
        <dbReference type="Proteomes" id="UP000054770"/>
    </source>
</evidence>
<dbReference type="PANTHER" id="PTHR33375:SF1">
    <property type="entry name" value="CHROMOSOME-PARTITIONING PROTEIN PARB-RELATED"/>
    <property type="match status" value="1"/>
</dbReference>
<keyword evidence="5" id="KW-1185">Reference proteome</keyword>
<evidence type="ECO:0000256" key="2">
    <source>
        <dbReference type="SAM" id="MobiDB-lite"/>
    </source>
</evidence>
<evidence type="ECO:0000256" key="1">
    <source>
        <dbReference type="SAM" id="Coils"/>
    </source>
</evidence>
<evidence type="ECO:0000313" key="4">
    <source>
        <dbReference type="EMBL" id="SAL86542.1"/>
    </source>
</evidence>
<keyword evidence="1" id="KW-0175">Coiled coil</keyword>
<dbReference type="Gene3D" id="1.10.10.2830">
    <property type="match status" value="1"/>
</dbReference>
<dbReference type="Proteomes" id="UP000054770">
    <property type="component" value="Unassembled WGS sequence"/>
</dbReference>
<gene>
    <name evidence="4" type="ORF">AWB68_08063</name>
</gene>
<dbReference type="SMART" id="SM00470">
    <property type="entry name" value="ParB"/>
    <property type="match status" value="1"/>
</dbReference>
<reference evidence="4" key="1">
    <citation type="submission" date="2016-01" db="EMBL/GenBank/DDBJ databases">
        <authorList>
            <person name="Peeters C."/>
        </authorList>
    </citation>
    <scope>NUCLEOTIDE SEQUENCE [LARGE SCALE GENOMIC DNA]</scope>
    <source>
        <strain evidence="4">LMG 22940</strain>
    </source>
</reference>
<dbReference type="GO" id="GO:0005694">
    <property type="term" value="C:chromosome"/>
    <property type="evidence" value="ECO:0007669"/>
    <property type="project" value="TreeGrafter"/>
</dbReference>
<dbReference type="EMBL" id="FCON02000233">
    <property type="protein sequence ID" value="SAL86542.1"/>
    <property type="molecule type" value="Genomic_DNA"/>
</dbReference>
<dbReference type="RefSeq" id="WP_087649826.1">
    <property type="nucleotide sequence ID" value="NZ_FCON02000233.1"/>
</dbReference>
<sequence>MSKLLDKTAALEPNQPNHRPPRPDSPRTAPGRMFDYASRINEAEDRAIAATSEAEQAKQQLQDALAQVEALKQAGGSTAGVVEIDISTLVEVPGRRRVLSPTEYEELKANLGESDLVHPVVYRPIGDGRNEIVAGNNRVAIYRDELKRDKILGIPFNGDAKQAELGATFSNLLAPSLPDFEKYRQFLRLQGEFGFTRPDIIKASGLSNSHVARILAFDNLPVAAREAIAKRPDRVGGHAAEEFVALTKNGNVEAVVTAIEKLVGDESMTQKRALELARPKMPKAATRNARTINIGKKKLCEMTVRNGVVGLRFNGKQGDVTADEWADKIESFIRAQISEQSKE</sequence>
<dbReference type="OrthoDB" id="8677451at2"/>
<dbReference type="InterPro" id="IPR050336">
    <property type="entry name" value="Chromosome_partition/occlusion"/>
</dbReference>
<dbReference type="Gene3D" id="3.90.1530.10">
    <property type="entry name" value="Conserved hypothetical protein from pyrococcus furiosus pfu- 392566-001, ParB domain"/>
    <property type="match status" value="1"/>
</dbReference>
<organism evidence="4 5">
    <name type="scientific">Caballeronia choica</name>
    <dbReference type="NCBI Taxonomy" id="326476"/>
    <lineage>
        <taxon>Bacteria</taxon>
        <taxon>Pseudomonadati</taxon>
        <taxon>Pseudomonadota</taxon>
        <taxon>Betaproteobacteria</taxon>
        <taxon>Burkholderiales</taxon>
        <taxon>Burkholderiaceae</taxon>
        <taxon>Caballeronia</taxon>
    </lineage>
</organism>
<dbReference type="AlphaFoldDB" id="A0A158KZJ2"/>
<dbReference type="PANTHER" id="PTHR33375">
    <property type="entry name" value="CHROMOSOME-PARTITIONING PROTEIN PARB-RELATED"/>
    <property type="match status" value="1"/>
</dbReference>
<feature type="region of interest" description="Disordered" evidence="2">
    <location>
        <begin position="1"/>
        <end position="32"/>
    </location>
</feature>
<protein>
    <submittedName>
        <fullName evidence="4">ParB, partition protein</fullName>
    </submittedName>
</protein>
<dbReference type="GO" id="GO:0007059">
    <property type="term" value="P:chromosome segregation"/>
    <property type="evidence" value="ECO:0007669"/>
    <property type="project" value="TreeGrafter"/>
</dbReference>
<comment type="caution">
    <text evidence="4">The sequence shown here is derived from an EMBL/GenBank/DDBJ whole genome shotgun (WGS) entry which is preliminary data.</text>
</comment>
<name>A0A158KZJ2_9BURK</name>
<dbReference type="SUPFAM" id="SSF109709">
    <property type="entry name" value="KorB DNA-binding domain-like"/>
    <property type="match status" value="1"/>
</dbReference>
<dbReference type="InterPro" id="IPR036086">
    <property type="entry name" value="ParB/Sulfiredoxin_sf"/>
</dbReference>
<evidence type="ECO:0000259" key="3">
    <source>
        <dbReference type="SMART" id="SM00470"/>
    </source>
</evidence>
<proteinExistence type="predicted"/>